<dbReference type="InterPro" id="IPR023168">
    <property type="entry name" value="GatB_Yqey_C_2"/>
</dbReference>
<dbReference type="GO" id="GO:0005739">
    <property type="term" value="C:mitochondrion"/>
    <property type="evidence" value="ECO:0007669"/>
    <property type="project" value="UniProtKB-SubCell"/>
</dbReference>
<dbReference type="AlphaFoldDB" id="A0A316V6W9"/>
<organism evidence="2 3">
    <name type="scientific">Meira miltonrushii</name>
    <dbReference type="NCBI Taxonomy" id="1280837"/>
    <lineage>
        <taxon>Eukaryota</taxon>
        <taxon>Fungi</taxon>
        <taxon>Dikarya</taxon>
        <taxon>Basidiomycota</taxon>
        <taxon>Ustilaginomycotina</taxon>
        <taxon>Exobasidiomycetes</taxon>
        <taxon>Exobasidiales</taxon>
        <taxon>Brachybasidiaceae</taxon>
        <taxon>Meira</taxon>
    </lineage>
</organism>
<gene>
    <name evidence="1" type="primary">AIM41</name>
    <name evidence="2" type="ORF">FA14DRAFT_30638</name>
</gene>
<comment type="subcellular location">
    <subcellularLocation>
        <location evidence="1">Mitochondrion</location>
    </subcellularLocation>
</comment>
<dbReference type="PANTHER" id="PTHR28055:SF1">
    <property type="entry name" value="ALTERED INHERITANCE OF MITOCHONDRIA PROTEIN 41, MITOCHONDRIAL"/>
    <property type="match status" value="1"/>
</dbReference>
<dbReference type="Gene3D" id="1.10.1510.10">
    <property type="entry name" value="Uncharacterised protein YqeY/AIM41 PF09424, N-terminal domain"/>
    <property type="match status" value="1"/>
</dbReference>
<dbReference type="EMBL" id="KZ819618">
    <property type="protein sequence ID" value="PWN31205.1"/>
    <property type="molecule type" value="Genomic_DNA"/>
</dbReference>
<sequence>MMSNRSLTVLRVGGQTAKCSSTNLFLQSRNLHATRILKESEDDLMKRIKDDLKNAMRSKDSFASTVFRSLLSEQQYAQKSQQTNGGKIASSMISIIQKALAKRQESAKQFRAANPSREDLAEKEDKEADLIRKFLPEQISKEELENVVKSAIEEAKKAGIDGKKLMGEVMKRVGGQVDKARAPGGLISEAVKKFLQ</sequence>
<proteinExistence type="inferred from homology"/>
<evidence type="ECO:0000313" key="2">
    <source>
        <dbReference type="EMBL" id="PWN31205.1"/>
    </source>
</evidence>
<dbReference type="GO" id="GO:0016884">
    <property type="term" value="F:carbon-nitrogen ligase activity, with glutamine as amido-N-donor"/>
    <property type="evidence" value="ECO:0007669"/>
    <property type="project" value="UniProtKB-UniRule"/>
</dbReference>
<dbReference type="InParanoid" id="A0A316V6W9"/>
<dbReference type="SUPFAM" id="SSF89095">
    <property type="entry name" value="GatB/YqeY motif"/>
    <property type="match status" value="1"/>
</dbReference>
<keyword evidence="3" id="KW-1185">Reference proteome</keyword>
<dbReference type="InterPro" id="IPR019004">
    <property type="entry name" value="YqeY/Aim41"/>
</dbReference>
<protein>
    <recommendedName>
        <fullName evidence="1">Altered inheritance of mitochondria protein 41</fullName>
    </recommendedName>
</protein>
<dbReference type="InterPro" id="IPR042184">
    <property type="entry name" value="YqeY/Aim41_N"/>
</dbReference>
<evidence type="ECO:0000313" key="3">
    <source>
        <dbReference type="Proteomes" id="UP000245771"/>
    </source>
</evidence>
<evidence type="ECO:0000256" key="1">
    <source>
        <dbReference type="RuleBase" id="RU365099"/>
    </source>
</evidence>
<keyword evidence="1" id="KW-0496">Mitochondrion</keyword>
<reference evidence="2 3" key="1">
    <citation type="journal article" date="2018" name="Mol. Biol. Evol.">
        <title>Broad Genomic Sampling Reveals a Smut Pathogenic Ancestry of the Fungal Clade Ustilaginomycotina.</title>
        <authorList>
            <person name="Kijpornyongpan T."/>
            <person name="Mondo S.J."/>
            <person name="Barry K."/>
            <person name="Sandor L."/>
            <person name="Lee J."/>
            <person name="Lipzen A."/>
            <person name="Pangilinan J."/>
            <person name="LaButti K."/>
            <person name="Hainaut M."/>
            <person name="Henrissat B."/>
            <person name="Grigoriev I.V."/>
            <person name="Spatafora J.W."/>
            <person name="Aime M.C."/>
        </authorList>
    </citation>
    <scope>NUCLEOTIDE SEQUENCE [LARGE SCALE GENOMIC DNA]</scope>
    <source>
        <strain evidence="2 3">MCA 3882</strain>
    </source>
</reference>
<dbReference type="Proteomes" id="UP000245771">
    <property type="component" value="Unassembled WGS sequence"/>
</dbReference>
<dbReference type="OrthoDB" id="538640at2759"/>
<dbReference type="Gene3D" id="1.10.10.410">
    <property type="match status" value="1"/>
</dbReference>
<comment type="similarity">
    <text evidence="1">Belongs to the AIM41 family.</text>
</comment>
<name>A0A316V6W9_9BASI</name>
<dbReference type="PANTHER" id="PTHR28055">
    <property type="entry name" value="ALTERED INHERITANCE OF MITOCHONDRIA PROTEIN 41, MITOCHONDRIAL"/>
    <property type="match status" value="1"/>
</dbReference>
<dbReference type="STRING" id="1280837.A0A316V6W9"/>
<dbReference type="Pfam" id="PF09424">
    <property type="entry name" value="YqeY"/>
    <property type="match status" value="1"/>
</dbReference>
<accession>A0A316V6W9</accession>
<dbReference type="InterPro" id="IPR003789">
    <property type="entry name" value="Asn/Gln_tRNA_amidoTrase-B-like"/>
</dbReference>